<dbReference type="InterPro" id="IPR029044">
    <property type="entry name" value="Nucleotide-diphossugar_trans"/>
</dbReference>
<reference evidence="2 3" key="1">
    <citation type="submission" date="2024-09" db="EMBL/GenBank/DDBJ databases">
        <authorList>
            <person name="Sun Q."/>
            <person name="Mori K."/>
        </authorList>
    </citation>
    <scope>NUCLEOTIDE SEQUENCE [LARGE SCALE GENOMIC DNA]</scope>
    <source>
        <strain evidence="2 3">TISTR 1856</strain>
    </source>
</reference>
<dbReference type="CDD" id="cd02511">
    <property type="entry name" value="Beta4Glucosyltransferase"/>
    <property type="match status" value="1"/>
</dbReference>
<keyword evidence="2" id="KW-0808">Transferase</keyword>
<protein>
    <submittedName>
        <fullName evidence="2">Glycosyltransferase</fullName>
        <ecNumber evidence="2">2.4.-.-</ecNumber>
    </submittedName>
</protein>
<proteinExistence type="predicted"/>
<comment type="caution">
    <text evidence="2">The sequence shown here is derived from an EMBL/GenBank/DDBJ whole genome shotgun (WGS) entry which is preliminary data.</text>
</comment>
<evidence type="ECO:0000259" key="1">
    <source>
        <dbReference type="Pfam" id="PF00535"/>
    </source>
</evidence>
<sequence>MNESARVVVLGLGSVEDLTTVLRQVFQTVPLDVEIGYLARGRVALPPRLGRRVRHVPLGPEGFEGAIRTLADGSRRLVVLRPELRLVAGWWGALARDGAATPNACLTVGEDAMLLAFPAGLPADRVRRLPWSTPVGLRLPATPATVGGPTVRRSLGAVLIVKDEEAVLTDCLDALTPFVDEVVVYDTGSTDSTREIARVAGARVVEGFWDDDFAAARNRALEHARTDWVLSVDADEILSGEPAALRSAVDGCRDEAMCIDITSDSVEGGEHEVRSASVRVFQRAGTSWTEALHEYPVGPGGRRLRVGPPAPVTIRHSGYQVATFLAKDKHERNLTIARAAVARLDAGGRDAAAARTSLARACTAAGLWDEALDALSGVGTDVPADENLLASRAGAVAALVVGDLAAAARWIERLATGGEASARVDLLRAELAHRSGDLAAAGAHLAALVPSEDLWGVPYDLGEADPLRFQLALAEGADAARTELLAQLARGSAHVRLDFVVAVDETAPGTLDEVARTAPAAFLARSLREAVHLEVEQADRWAEALFLGGRETVGALSLASVIAPRLGLDRLLVWSLRLRESGRPEACPLRRVAEDEQAPLPERVAALSVLAGPLGDAEARDALVEVLDDLPDDLRALVADLAPELLAPVGPRA</sequence>
<dbReference type="GO" id="GO:0016757">
    <property type="term" value="F:glycosyltransferase activity"/>
    <property type="evidence" value="ECO:0007669"/>
    <property type="project" value="UniProtKB-KW"/>
</dbReference>
<dbReference type="EMBL" id="JBHMDM010000003">
    <property type="protein sequence ID" value="MFB9376591.1"/>
    <property type="molecule type" value="Genomic_DNA"/>
</dbReference>
<dbReference type="PANTHER" id="PTHR43630:SF2">
    <property type="entry name" value="GLYCOSYLTRANSFERASE"/>
    <property type="match status" value="1"/>
</dbReference>
<keyword evidence="3" id="KW-1185">Reference proteome</keyword>
<dbReference type="Proteomes" id="UP001589748">
    <property type="component" value="Unassembled WGS sequence"/>
</dbReference>
<evidence type="ECO:0000313" key="2">
    <source>
        <dbReference type="EMBL" id="MFB9376591.1"/>
    </source>
</evidence>
<accession>A0ABV5LR88</accession>
<evidence type="ECO:0000313" key="3">
    <source>
        <dbReference type="Proteomes" id="UP001589748"/>
    </source>
</evidence>
<dbReference type="SUPFAM" id="SSF53448">
    <property type="entry name" value="Nucleotide-diphospho-sugar transferases"/>
    <property type="match status" value="1"/>
</dbReference>
<dbReference type="InterPro" id="IPR001173">
    <property type="entry name" value="Glyco_trans_2-like"/>
</dbReference>
<dbReference type="Gene3D" id="3.90.550.10">
    <property type="entry name" value="Spore Coat Polysaccharide Biosynthesis Protein SpsA, Chain A"/>
    <property type="match status" value="1"/>
</dbReference>
<dbReference type="EC" id="2.4.-.-" evidence="2"/>
<feature type="domain" description="Glycosyltransferase 2-like" evidence="1">
    <location>
        <begin position="158"/>
        <end position="241"/>
    </location>
</feature>
<keyword evidence="2" id="KW-0328">Glycosyltransferase</keyword>
<name>A0ABV5LR88_9ACTN</name>
<organism evidence="2 3">
    <name type="scientific">Kineococcus gynurae</name>
    <dbReference type="NCBI Taxonomy" id="452979"/>
    <lineage>
        <taxon>Bacteria</taxon>
        <taxon>Bacillati</taxon>
        <taxon>Actinomycetota</taxon>
        <taxon>Actinomycetes</taxon>
        <taxon>Kineosporiales</taxon>
        <taxon>Kineosporiaceae</taxon>
        <taxon>Kineococcus</taxon>
    </lineage>
</organism>
<dbReference type="Pfam" id="PF00535">
    <property type="entry name" value="Glycos_transf_2"/>
    <property type="match status" value="1"/>
</dbReference>
<dbReference type="RefSeq" id="WP_380138106.1">
    <property type="nucleotide sequence ID" value="NZ_JBHLUI010000009.1"/>
</dbReference>
<dbReference type="PANTHER" id="PTHR43630">
    <property type="entry name" value="POLY-BETA-1,6-N-ACETYL-D-GLUCOSAMINE SYNTHASE"/>
    <property type="match status" value="1"/>
</dbReference>
<gene>
    <name evidence="2" type="ORF">ACFFVI_06385</name>
</gene>